<dbReference type="Pfam" id="PF08447">
    <property type="entry name" value="PAS_3"/>
    <property type="match status" value="1"/>
</dbReference>
<evidence type="ECO:0000259" key="4">
    <source>
        <dbReference type="PROSITE" id="PS50113"/>
    </source>
</evidence>
<dbReference type="GO" id="GO:0016020">
    <property type="term" value="C:membrane"/>
    <property type="evidence" value="ECO:0007669"/>
    <property type="project" value="InterPro"/>
</dbReference>
<evidence type="ECO:0000259" key="6">
    <source>
        <dbReference type="PROSITE" id="PS50887"/>
    </source>
</evidence>
<gene>
    <name evidence="7" type="ORF">FM042_02740</name>
</gene>
<dbReference type="CDD" id="cd00130">
    <property type="entry name" value="PAS"/>
    <property type="match status" value="1"/>
</dbReference>
<dbReference type="EMBL" id="VJWL01000001">
    <property type="protein sequence ID" value="TRW49792.1"/>
    <property type="molecule type" value="Genomic_DNA"/>
</dbReference>
<feature type="domain" description="PAC" evidence="4">
    <location>
        <begin position="433"/>
        <end position="484"/>
    </location>
</feature>
<dbReference type="SUPFAM" id="SSF55073">
    <property type="entry name" value="Nucleotide cyclase"/>
    <property type="match status" value="1"/>
</dbReference>
<protein>
    <submittedName>
        <fullName evidence="7">Diguanylate cyclase</fullName>
    </submittedName>
</protein>
<evidence type="ECO:0000256" key="2">
    <source>
        <dbReference type="SAM" id="Phobius"/>
    </source>
</evidence>
<comment type="caution">
    <text evidence="7">The sequence shown here is derived from an EMBL/GenBank/DDBJ whole genome shotgun (WGS) entry which is preliminary data.</text>
</comment>
<dbReference type="Proteomes" id="UP000320359">
    <property type="component" value="Unassembled WGS sequence"/>
</dbReference>
<dbReference type="GO" id="GO:0003824">
    <property type="term" value="F:catalytic activity"/>
    <property type="evidence" value="ECO:0007669"/>
    <property type="project" value="UniProtKB-ARBA"/>
</dbReference>
<keyword evidence="8" id="KW-1185">Reference proteome</keyword>
<feature type="domain" description="HAMP" evidence="5">
    <location>
        <begin position="304"/>
        <end position="355"/>
    </location>
</feature>
<feature type="domain" description="PAS" evidence="3">
    <location>
        <begin position="360"/>
        <end position="430"/>
    </location>
</feature>
<evidence type="ECO:0000256" key="1">
    <source>
        <dbReference type="ARBA" id="ARBA00001946"/>
    </source>
</evidence>
<evidence type="ECO:0000259" key="5">
    <source>
        <dbReference type="PROSITE" id="PS50885"/>
    </source>
</evidence>
<dbReference type="PANTHER" id="PTHR44757:SF2">
    <property type="entry name" value="BIOFILM ARCHITECTURE MAINTENANCE PROTEIN MBAA"/>
    <property type="match status" value="1"/>
</dbReference>
<keyword evidence="2" id="KW-1133">Transmembrane helix</keyword>
<feature type="transmembrane region" description="Helical" evidence="2">
    <location>
        <begin position="285"/>
        <end position="305"/>
    </location>
</feature>
<dbReference type="PROSITE" id="PS50887">
    <property type="entry name" value="GGDEF"/>
    <property type="match status" value="1"/>
</dbReference>
<dbReference type="InterPro" id="IPR035965">
    <property type="entry name" value="PAS-like_dom_sf"/>
</dbReference>
<dbReference type="PROSITE" id="PS50112">
    <property type="entry name" value="PAS"/>
    <property type="match status" value="1"/>
</dbReference>
<dbReference type="SUPFAM" id="SSF55785">
    <property type="entry name" value="PYP-like sensor domain (PAS domain)"/>
    <property type="match status" value="1"/>
</dbReference>
<dbReference type="InterPro" id="IPR052155">
    <property type="entry name" value="Biofilm_reg_signaling"/>
</dbReference>
<dbReference type="SMART" id="SM00091">
    <property type="entry name" value="PAS"/>
    <property type="match status" value="1"/>
</dbReference>
<dbReference type="CDD" id="cd18773">
    <property type="entry name" value="PDC1_HK_sensor"/>
    <property type="match status" value="1"/>
</dbReference>
<dbReference type="InterPro" id="IPR003660">
    <property type="entry name" value="HAMP_dom"/>
</dbReference>
<name>A0A552X438_9GAMM</name>
<dbReference type="InterPro" id="IPR000014">
    <property type="entry name" value="PAS"/>
</dbReference>
<dbReference type="CDD" id="cd01949">
    <property type="entry name" value="GGDEF"/>
    <property type="match status" value="1"/>
</dbReference>
<dbReference type="InterPro" id="IPR000700">
    <property type="entry name" value="PAS-assoc_C"/>
</dbReference>
<keyword evidence="2" id="KW-0472">Membrane</keyword>
<dbReference type="PROSITE" id="PS50113">
    <property type="entry name" value="PAC"/>
    <property type="match status" value="1"/>
</dbReference>
<dbReference type="Gene3D" id="3.30.450.20">
    <property type="entry name" value="PAS domain"/>
    <property type="match status" value="2"/>
</dbReference>
<evidence type="ECO:0000313" key="8">
    <source>
        <dbReference type="Proteomes" id="UP000320359"/>
    </source>
</evidence>
<dbReference type="NCBIfam" id="TIGR00229">
    <property type="entry name" value="sensory_box"/>
    <property type="match status" value="1"/>
</dbReference>
<dbReference type="NCBIfam" id="TIGR00254">
    <property type="entry name" value="GGDEF"/>
    <property type="match status" value="1"/>
</dbReference>
<evidence type="ECO:0000259" key="3">
    <source>
        <dbReference type="PROSITE" id="PS50112"/>
    </source>
</evidence>
<dbReference type="InterPro" id="IPR013655">
    <property type="entry name" value="PAS_fold_3"/>
</dbReference>
<feature type="domain" description="GGDEF" evidence="6">
    <location>
        <begin position="516"/>
        <end position="647"/>
    </location>
</feature>
<reference evidence="7 8" key="1">
    <citation type="submission" date="2019-07" db="EMBL/GenBank/DDBJ databases">
        <authorList>
            <person name="Yang M."/>
            <person name="Zhao D."/>
            <person name="Xiang H."/>
        </authorList>
    </citation>
    <scope>NUCLEOTIDE SEQUENCE [LARGE SCALE GENOMIC DNA]</scope>
    <source>
        <strain evidence="7 8">IM1326</strain>
    </source>
</reference>
<dbReference type="CDD" id="cd18774">
    <property type="entry name" value="PDC2_HK_sensor"/>
    <property type="match status" value="1"/>
</dbReference>
<dbReference type="SMART" id="SM00267">
    <property type="entry name" value="GGDEF"/>
    <property type="match status" value="1"/>
</dbReference>
<keyword evidence="2" id="KW-0812">Transmembrane</keyword>
<dbReference type="Gene3D" id="6.10.340.10">
    <property type="match status" value="1"/>
</dbReference>
<dbReference type="OrthoDB" id="5800589at2"/>
<dbReference type="GO" id="GO:0007165">
    <property type="term" value="P:signal transduction"/>
    <property type="evidence" value="ECO:0007669"/>
    <property type="project" value="InterPro"/>
</dbReference>
<accession>A0A552X438</accession>
<dbReference type="InterPro" id="IPR029787">
    <property type="entry name" value="Nucleotide_cyclase"/>
</dbReference>
<dbReference type="AlphaFoldDB" id="A0A552X438"/>
<dbReference type="FunFam" id="3.30.70.270:FF:000001">
    <property type="entry name" value="Diguanylate cyclase domain protein"/>
    <property type="match status" value="1"/>
</dbReference>
<dbReference type="InterPro" id="IPR043128">
    <property type="entry name" value="Rev_trsase/Diguanyl_cyclase"/>
</dbReference>
<dbReference type="Pfam" id="PF00990">
    <property type="entry name" value="GGDEF"/>
    <property type="match status" value="1"/>
</dbReference>
<dbReference type="SMART" id="SM00086">
    <property type="entry name" value="PAC"/>
    <property type="match status" value="1"/>
</dbReference>
<proteinExistence type="predicted"/>
<evidence type="ECO:0000313" key="7">
    <source>
        <dbReference type="EMBL" id="TRW49792.1"/>
    </source>
</evidence>
<dbReference type="PROSITE" id="PS50885">
    <property type="entry name" value="HAMP"/>
    <property type="match status" value="1"/>
</dbReference>
<dbReference type="Gene3D" id="3.30.70.270">
    <property type="match status" value="1"/>
</dbReference>
<feature type="transmembrane region" description="Helical" evidence="2">
    <location>
        <begin position="6"/>
        <end position="28"/>
    </location>
</feature>
<organism evidence="7 8">
    <name type="scientific">Aliidiomarina halalkaliphila</name>
    <dbReference type="NCBI Taxonomy" id="2593535"/>
    <lineage>
        <taxon>Bacteria</taxon>
        <taxon>Pseudomonadati</taxon>
        <taxon>Pseudomonadota</taxon>
        <taxon>Gammaproteobacteria</taxon>
        <taxon>Alteromonadales</taxon>
        <taxon>Idiomarinaceae</taxon>
        <taxon>Aliidiomarina</taxon>
    </lineage>
</organism>
<dbReference type="PANTHER" id="PTHR44757">
    <property type="entry name" value="DIGUANYLATE CYCLASE DGCP"/>
    <property type="match status" value="1"/>
</dbReference>
<comment type="cofactor">
    <cofactor evidence="1">
        <name>Mg(2+)</name>
        <dbReference type="ChEBI" id="CHEBI:18420"/>
    </cofactor>
</comment>
<dbReference type="InterPro" id="IPR000160">
    <property type="entry name" value="GGDEF_dom"/>
</dbReference>
<sequence length="652" mass="73761">MLFNRLTIRLALSLTVALVVMMTISMWTSLRMQENTLREQAAVRAEQFASSQRIQLELALDTRADALRELKRNLLTWLEPHPELKDEAGLKVLFDSLWLLDRDGYLVDAWDSNSERLARTANFASFYASDIFQRVKQDDALVISEPVDNLDGYPDIVHFAYGLHDQGEFLGAIIGNIALRDHRLFRELATLEVGTHGYISIVSEAGKILFHPDPETTLRQLPEDKFSQIMHEAQRNKPTAYMNSFNNVPSMISVSHFAGANWYILVVQPIEGVYAPLDALRNMQLQVFGTGAVISVVLFILLLSYQLRPIRHLRQHTESIIAGDANFLPVPRLRELRPLVQRFNSLLKQNIKQQQALEERKAYFDIVLQTSPVGQFMTEPSGKFEFINKKLEELTGFTLAELRATGMRAHILEEDIEKVVAMWTGVLKDTHPSEVDFRFTRKDGTVIWLHVETTPVIVQKNCLGHVGTVRDVTSSYTEIENLRTLATIDALTGLLNRRGQDQALKKVIMNARLFHESVIVLVIDLDGFKAVNDEAGHDMGDQVLKRVAQILMEHTRETDFLGRMGGDEFILILPKCPVNRARDIAKEIVEDIALIPQDLTCPIVTASVGLTELREDDSEPDDVVRRADKAAYAAKHAGRNQVFEDFKSKATN</sequence>
<dbReference type="InterPro" id="IPR001610">
    <property type="entry name" value="PAC"/>
</dbReference>